<feature type="region of interest" description="Disordered" evidence="2">
    <location>
        <begin position="86"/>
        <end position="120"/>
    </location>
</feature>
<keyword evidence="4" id="KW-1185">Reference proteome</keyword>
<feature type="coiled-coil region" evidence="1">
    <location>
        <begin position="188"/>
        <end position="229"/>
    </location>
</feature>
<dbReference type="EMBL" id="CAJHIA010000010">
    <property type="protein sequence ID" value="CAD6443270.1"/>
    <property type="molecule type" value="Genomic_DNA"/>
</dbReference>
<evidence type="ECO:0000313" key="3">
    <source>
        <dbReference type="EMBL" id="CAD6443270.1"/>
    </source>
</evidence>
<dbReference type="AlphaFoldDB" id="A0A8H2VRY7"/>
<name>A0A8H2VRY7_9HELO</name>
<accession>A0A8H2VRY7</accession>
<sequence length="229" mass="26097">MQSLDRCVATADSCLGSVDRCISITDSRIAKLNSGSLGISSDARLYGPKNQWEKTKEFPKPGTFNLPVDQARNMYQYKKEKNVWESSQTTLRSNDTNLESDSPAVVKDEEGNKDHPAESLAQQKERLIIKIAELRVKAKGQILAAGFQRQKLERKAGTEYQRLWKIAFKEDAKSKLDARKLSAKAKRLQGVVKGLESLEREREKAKKEFLEAKRKCERLEQVAKRLRKE</sequence>
<feature type="compositionally biased region" description="Polar residues" evidence="2">
    <location>
        <begin position="86"/>
        <end position="100"/>
    </location>
</feature>
<evidence type="ECO:0000256" key="2">
    <source>
        <dbReference type="SAM" id="MobiDB-lite"/>
    </source>
</evidence>
<dbReference type="Proteomes" id="UP000624404">
    <property type="component" value="Unassembled WGS sequence"/>
</dbReference>
<comment type="caution">
    <text evidence="3">The sequence shown here is derived from an EMBL/GenBank/DDBJ whole genome shotgun (WGS) entry which is preliminary data.</text>
</comment>
<protein>
    <submittedName>
        <fullName evidence="3">Fa57be47-7e96-4ac4-8387-ce8a46debb53</fullName>
    </submittedName>
</protein>
<evidence type="ECO:0000256" key="1">
    <source>
        <dbReference type="SAM" id="Coils"/>
    </source>
</evidence>
<reference evidence="3" key="1">
    <citation type="submission" date="2020-10" db="EMBL/GenBank/DDBJ databases">
        <authorList>
            <person name="Kusch S."/>
        </authorList>
    </citation>
    <scope>NUCLEOTIDE SEQUENCE</scope>
    <source>
        <strain evidence="3">SwB9</strain>
    </source>
</reference>
<feature type="compositionally biased region" description="Basic and acidic residues" evidence="2">
    <location>
        <begin position="106"/>
        <end position="120"/>
    </location>
</feature>
<organism evidence="3 4">
    <name type="scientific">Sclerotinia trifoliorum</name>
    <dbReference type="NCBI Taxonomy" id="28548"/>
    <lineage>
        <taxon>Eukaryota</taxon>
        <taxon>Fungi</taxon>
        <taxon>Dikarya</taxon>
        <taxon>Ascomycota</taxon>
        <taxon>Pezizomycotina</taxon>
        <taxon>Leotiomycetes</taxon>
        <taxon>Helotiales</taxon>
        <taxon>Sclerotiniaceae</taxon>
        <taxon>Sclerotinia</taxon>
    </lineage>
</organism>
<evidence type="ECO:0000313" key="4">
    <source>
        <dbReference type="Proteomes" id="UP000624404"/>
    </source>
</evidence>
<gene>
    <name evidence="3" type="ORF">SCLTRI_LOCUS3062</name>
</gene>
<dbReference type="OrthoDB" id="10518374at2759"/>
<proteinExistence type="predicted"/>
<keyword evidence="1" id="KW-0175">Coiled coil</keyword>